<evidence type="ECO:0000313" key="2">
    <source>
        <dbReference type="Proteomes" id="UP000256269"/>
    </source>
</evidence>
<reference evidence="1 2" key="1">
    <citation type="submission" date="2018-08" db="EMBL/GenBank/DDBJ databases">
        <title>Genomic Encyclopedia of Archaeal and Bacterial Type Strains, Phase II (KMG-II): from individual species to whole genera.</title>
        <authorList>
            <person name="Goeker M."/>
        </authorList>
    </citation>
    <scope>NUCLEOTIDE SEQUENCE [LARGE SCALE GENOMIC DNA]</scope>
    <source>
        <strain evidence="1 2">DSM 45791</strain>
    </source>
</reference>
<sequence length="118" mass="12809">MTDTSTAAISRAAGATTHAREAVGGGLTTPCCEQWHSFDHAAACLESLSWWAELIQQANRHARRTLPPEAARFAQAQDRAIEKAREALGVAAQRLRAVHVHVGSLCQVRSDMDLPHDD</sequence>
<protein>
    <submittedName>
        <fullName evidence="1">Uncharacterized protein</fullName>
    </submittedName>
</protein>
<accession>A0A3E0GU90</accession>
<name>A0A3E0GU90_9PSEU</name>
<keyword evidence="2" id="KW-1185">Reference proteome</keyword>
<gene>
    <name evidence="1" type="ORF">BCF44_13540</name>
</gene>
<proteinExistence type="predicted"/>
<dbReference type="Proteomes" id="UP000256269">
    <property type="component" value="Unassembled WGS sequence"/>
</dbReference>
<dbReference type="RefSeq" id="WP_116182091.1">
    <property type="nucleotide sequence ID" value="NZ_CP144375.1"/>
</dbReference>
<evidence type="ECO:0000313" key="1">
    <source>
        <dbReference type="EMBL" id="REH26001.1"/>
    </source>
</evidence>
<dbReference type="AlphaFoldDB" id="A0A3E0GU90"/>
<dbReference type="EMBL" id="QUNO01000035">
    <property type="protein sequence ID" value="REH26001.1"/>
    <property type="molecule type" value="Genomic_DNA"/>
</dbReference>
<organism evidence="1 2">
    <name type="scientific">Kutzneria buriramensis</name>
    <dbReference type="NCBI Taxonomy" id="1045776"/>
    <lineage>
        <taxon>Bacteria</taxon>
        <taxon>Bacillati</taxon>
        <taxon>Actinomycetota</taxon>
        <taxon>Actinomycetes</taxon>
        <taxon>Pseudonocardiales</taxon>
        <taxon>Pseudonocardiaceae</taxon>
        <taxon>Kutzneria</taxon>
    </lineage>
</organism>
<comment type="caution">
    <text evidence="1">The sequence shown here is derived from an EMBL/GenBank/DDBJ whole genome shotgun (WGS) entry which is preliminary data.</text>
</comment>